<keyword evidence="4" id="KW-0804">Transcription</keyword>
<dbReference type="InterPro" id="IPR036390">
    <property type="entry name" value="WH_DNA-bd_sf"/>
</dbReference>
<dbReference type="GO" id="GO:0003700">
    <property type="term" value="F:DNA-binding transcription factor activity"/>
    <property type="evidence" value="ECO:0007669"/>
    <property type="project" value="InterPro"/>
</dbReference>
<dbReference type="PROSITE" id="PS51063">
    <property type="entry name" value="HTH_CRP_2"/>
    <property type="match status" value="1"/>
</dbReference>
<keyword evidence="3" id="KW-0238">DNA-binding</keyword>
<evidence type="ECO:0000313" key="6">
    <source>
        <dbReference type="EMBL" id="TLS47392.1"/>
    </source>
</evidence>
<gene>
    <name evidence="6" type="ORF">FE633_05065</name>
</gene>
<comment type="similarity">
    <text evidence="1">Belongs to the SorC transcriptional regulatory family.</text>
</comment>
<accession>A0A5R9FTL9</accession>
<organism evidence="6 7">
    <name type="scientific">Streptomyces montanus</name>
    <dbReference type="NCBI Taxonomy" id="2580423"/>
    <lineage>
        <taxon>Bacteria</taxon>
        <taxon>Bacillati</taxon>
        <taxon>Actinomycetota</taxon>
        <taxon>Actinomycetes</taxon>
        <taxon>Kitasatosporales</taxon>
        <taxon>Streptomycetaceae</taxon>
        <taxon>Streptomyces</taxon>
    </lineage>
</organism>
<name>A0A5R9FTL9_9ACTN</name>
<dbReference type="PANTHER" id="PTHR34294">
    <property type="entry name" value="TRANSCRIPTIONAL REGULATOR-RELATED"/>
    <property type="match status" value="1"/>
</dbReference>
<dbReference type="PANTHER" id="PTHR34294:SF1">
    <property type="entry name" value="TRANSCRIPTIONAL REGULATOR LSRR"/>
    <property type="match status" value="1"/>
</dbReference>
<evidence type="ECO:0000256" key="1">
    <source>
        <dbReference type="ARBA" id="ARBA00010466"/>
    </source>
</evidence>
<dbReference type="SUPFAM" id="SSF100950">
    <property type="entry name" value="NagB/RpiA/CoA transferase-like"/>
    <property type="match status" value="1"/>
</dbReference>
<dbReference type="InterPro" id="IPR037171">
    <property type="entry name" value="NagB/RpiA_transferase-like"/>
</dbReference>
<dbReference type="Pfam" id="PF04198">
    <property type="entry name" value="Sugar-bind"/>
    <property type="match status" value="1"/>
</dbReference>
<dbReference type="GO" id="GO:0030246">
    <property type="term" value="F:carbohydrate binding"/>
    <property type="evidence" value="ECO:0007669"/>
    <property type="project" value="InterPro"/>
</dbReference>
<dbReference type="Gene3D" id="1.10.10.10">
    <property type="entry name" value="Winged helix-like DNA-binding domain superfamily/Winged helix DNA-binding domain"/>
    <property type="match status" value="1"/>
</dbReference>
<evidence type="ECO:0000313" key="7">
    <source>
        <dbReference type="Proteomes" id="UP000305906"/>
    </source>
</evidence>
<comment type="caution">
    <text evidence="6">The sequence shown here is derived from an EMBL/GenBank/DDBJ whole genome shotgun (WGS) entry which is preliminary data.</text>
</comment>
<reference evidence="6 7" key="1">
    <citation type="submission" date="2019-05" db="EMBL/GenBank/DDBJ databases">
        <title>Streptomyces sp. NEAU-C151, a novel actinomycete isolated from soil.</title>
        <authorList>
            <person name="Han L."/>
            <person name="Jiang H."/>
        </authorList>
    </citation>
    <scope>NUCLEOTIDE SEQUENCE [LARGE SCALE GENOMIC DNA]</scope>
    <source>
        <strain evidence="6 7">NEAU-C151</strain>
    </source>
</reference>
<dbReference type="SUPFAM" id="SSF46785">
    <property type="entry name" value="Winged helix' DNA-binding domain"/>
    <property type="match status" value="1"/>
</dbReference>
<proteinExistence type="inferred from homology"/>
<evidence type="ECO:0000259" key="5">
    <source>
        <dbReference type="PROSITE" id="PS51063"/>
    </source>
</evidence>
<dbReference type="InterPro" id="IPR051054">
    <property type="entry name" value="SorC_transcr_regulators"/>
</dbReference>
<keyword evidence="7" id="KW-1185">Reference proteome</keyword>
<dbReference type="Proteomes" id="UP000305906">
    <property type="component" value="Unassembled WGS sequence"/>
</dbReference>
<sequence length="316" mass="33849">MPASRERDLLVKAARLYYQDNCSQQEVASALGVSRSNVSRILAAAREQGIVEIRINDPAGREVDLEEELLRTFKLTACRVAAVRSDEEVLPKVGELAADWLLDMARPGDGISLSWGRTLQAMVRAVHSDRAIPVEVLPLVGGLSSVASEIMGEELVRDLADRLGATFRRLHAPALLEAKASRDTLMAEPSISSVLEAGRKSSLAFVGVGAAGVGSSEALIDSLRLSRRDRAAFEKAKPVGDVCARYFDEDGNPVRGAVEDRVLAVSLDDLRRIRTVVGLAAGAEKARGVLGALRGRYLDALVCDEPLAEALLAQSA</sequence>
<dbReference type="InterPro" id="IPR036388">
    <property type="entry name" value="WH-like_DNA-bd_sf"/>
</dbReference>
<dbReference type="Pfam" id="PF13545">
    <property type="entry name" value="HTH_Crp_2"/>
    <property type="match status" value="1"/>
</dbReference>
<dbReference type="AlphaFoldDB" id="A0A5R9FTL9"/>
<keyword evidence="2" id="KW-0805">Transcription regulation</keyword>
<dbReference type="EMBL" id="VBZC01000004">
    <property type="protein sequence ID" value="TLS47392.1"/>
    <property type="molecule type" value="Genomic_DNA"/>
</dbReference>
<dbReference type="RefSeq" id="WP_138043843.1">
    <property type="nucleotide sequence ID" value="NZ_VBZC01000004.1"/>
</dbReference>
<evidence type="ECO:0000256" key="3">
    <source>
        <dbReference type="ARBA" id="ARBA00023125"/>
    </source>
</evidence>
<dbReference type="Gene3D" id="3.40.50.1360">
    <property type="match status" value="1"/>
</dbReference>
<dbReference type="InterPro" id="IPR012318">
    <property type="entry name" value="HTH_CRP"/>
</dbReference>
<feature type="domain" description="HTH crp-type" evidence="5">
    <location>
        <begin position="1"/>
        <end position="59"/>
    </location>
</feature>
<evidence type="ECO:0000256" key="4">
    <source>
        <dbReference type="ARBA" id="ARBA00023163"/>
    </source>
</evidence>
<evidence type="ECO:0000256" key="2">
    <source>
        <dbReference type="ARBA" id="ARBA00023015"/>
    </source>
</evidence>
<protein>
    <submittedName>
        <fullName evidence="6">Sugar-binding transcriptional regulator</fullName>
    </submittedName>
</protein>
<dbReference type="InterPro" id="IPR007324">
    <property type="entry name" value="Sugar-bd_dom_put"/>
</dbReference>
<dbReference type="GO" id="GO:0003677">
    <property type="term" value="F:DNA binding"/>
    <property type="evidence" value="ECO:0007669"/>
    <property type="project" value="UniProtKB-KW"/>
</dbReference>